<protein>
    <submittedName>
        <fullName evidence="1">Uncharacterized protein</fullName>
    </submittedName>
</protein>
<evidence type="ECO:0000313" key="2">
    <source>
        <dbReference type="Proteomes" id="UP000740926"/>
    </source>
</evidence>
<organism evidence="1 2">
    <name type="scientific">Rhizopus delemar</name>
    <dbReference type="NCBI Taxonomy" id="936053"/>
    <lineage>
        <taxon>Eukaryota</taxon>
        <taxon>Fungi</taxon>
        <taxon>Fungi incertae sedis</taxon>
        <taxon>Mucoromycota</taxon>
        <taxon>Mucoromycotina</taxon>
        <taxon>Mucoromycetes</taxon>
        <taxon>Mucorales</taxon>
        <taxon>Mucorineae</taxon>
        <taxon>Rhizopodaceae</taxon>
        <taxon>Rhizopus</taxon>
    </lineage>
</organism>
<sequence>MGPAAQRTGTVVQAVGHDVELLGRHAAAAEVQRPSLQSQCAGSTDAAALARQCFRLDVQVAVGRDRAVAVLQLCCPDRRGRFTRCDQRAVVVDEAPRTHVDGAIAAQRSAGIVEQATGLQLQRLGAKRTQLATRGGHAVAVDADALRRPANRC</sequence>
<accession>A0A9P6XY46</accession>
<gene>
    <name evidence="1" type="ORF">G6F50_015434</name>
</gene>
<proteinExistence type="predicted"/>
<reference evidence="1 2" key="1">
    <citation type="journal article" date="2020" name="Microb. Genom.">
        <title>Genetic diversity of clinical and environmental Mucorales isolates obtained from an investigation of mucormycosis cases among solid organ transplant recipients.</title>
        <authorList>
            <person name="Nguyen M.H."/>
            <person name="Kaul D."/>
            <person name="Muto C."/>
            <person name="Cheng S.J."/>
            <person name="Richter R.A."/>
            <person name="Bruno V.M."/>
            <person name="Liu G."/>
            <person name="Beyhan S."/>
            <person name="Sundermann A.J."/>
            <person name="Mounaud S."/>
            <person name="Pasculle A.W."/>
            <person name="Nierman W.C."/>
            <person name="Driscoll E."/>
            <person name="Cumbie R."/>
            <person name="Clancy C.J."/>
            <person name="Dupont C.L."/>
        </authorList>
    </citation>
    <scope>NUCLEOTIDE SEQUENCE [LARGE SCALE GENOMIC DNA]</scope>
    <source>
        <strain evidence="1 2">GL24</strain>
    </source>
</reference>
<dbReference type="EMBL" id="JAANIU010008510">
    <property type="protein sequence ID" value="KAG1534934.1"/>
    <property type="molecule type" value="Genomic_DNA"/>
</dbReference>
<keyword evidence="2" id="KW-1185">Reference proteome</keyword>
<dbReference type="AlphaFoldDB" id="A0A9P6XY46"/>
<comment type="caution">
    <text evidence="1">The sequence shown here is derived from an EMBL/GenBank/DDBJ whole genome shotgun (WGS) entry which is preliminary data.</text>
</comment>
<dbReference type="Proteomes" id="UP000740926">
    <property type="component" value="Unassembled WGS sequence"/>
</dbReference>
<evidence type="ECO:0000313" key="1">
    <source>
        <dbReference type="EMBL" id="KAG1534934.1"/>
    </source>
</evidence>
<name>A0A9P6XY46_9FUNG</name>